<dbReference type="InterPro" id="IPR007159">
    <property type="entry name" value="SpoVT-AbrB_dom"/>
</dbReference>
<dbReference type="NCBIfam" id="TIGR01439">
    <property type="entry name" value="lp_hng_hel_AbrB"/>
    <property type="match status" value="1"/>
</dbReference>
<dbReference type="Pfam" id="PF04014">
    <property type="entry name" value="MazE_antitoxin"/>
    <property type="match status" value="1"/>
</dbReference>
<dbReference type="InterPro" id="IPR039052">
    <property type="entry name" value="Antitox_PemI-like"/>
</dbReference>
<dbReference type="SMART" id="SM00966">
    <property type="entry name" value="SpoVT_AbrB"/>
    <property type="match status" value="1"/>
</dbReference>
<sequence length="89" mass="9524">MEATATVARWGNSEGIRIPREIREATGIHEGTTVSLETRDGAIIIRPATGAARRIGRYTLPDLDALFAGYQAPQATEDGFAAPAGREEL</sequence>
<dbReference type="GO" id="GO:0097351">
    <property type="term" value="F:toxin sequestering activity"/>
    <property type="evidence" value="ECO:0007669"/>
    <property type="project" value="InterPro"/>
</dbReference>
<dbReference type="Gene3D" id="2.10.260.10">
    <property type="match status" value="1"/>
</dbReference>
<accession>A0A261FPA9</accession>
<name>A0A261FPA9_9BIFI</name>
<dbReference type="RefSeq" id="WP_158216927.1">
    <property type="nucleotide sequence ID" value="NZ_MWWW01000004.1"/>
</dbReference>
<dbReference type="InterPro" id="IPR037914">
    <property type="entry name" value="SpoVT-AbrB_sf"/>
</dbReference>
<dbReference type="OrthoDB" id="9795766at2"/>
<gene>
    <name evidence="2" type="ORF">BMYO_0309</name>
</gene>
<protein>
    <submittedName>
        <fullName evidence="2">Transcriptional regulator/antitoxin, MazE</fullName>
    </submittedName>
</protein>
<dbReference type="SUPFAM" id="SSF89447">
    <property type="entry name" value="AbrB/MazE/MraZ-like"/>
    <property type="match status" value="1"/>
</dbReference>
<proteinExistence type="predicted"/>
<reference evidence="2 3" key="1">
    <citation type="journal article" date="2017" name="BMC Genomics">
        <title>Comparative genomic and phylogenomic analyses of the Bifidobacteriaceae family.</title>
        <authorList>
            <person name="Lugli G.A."/>
            <person name="Milani C."/>
            <person name="Turroni F."/>
            <person name="Duranti S."/>
            <person name="Mancabelli L."/>
            <person name="Mangifesta M."/>
            <person name="Ferrario C."/>
            <person name="Modesto M."/>
            <person name="Mattarelli P."/>
            <person name="Jiri K."/>
            <person name="van Sinderen D."/>
            <person name="Ventura M."/>
        </authorList>
    </citation>
    <scope>NUCLEOTIDE SEQUENCE [LARGE SCALE GENOMIC DNA]</scope>
    <source>
        <strain evidence="2 3">DSM 100196</strain>
    </source>
</reference>
<evidence type="ECO:0000259" key="1">
    <source>
        <dbReference type="SMART" id="SM00966"/>
    </source>
</evidence>
<dbReference type="AlphaFoldDB" id="A0A261FPA9"/>
<dbReference type="EMBL" id="MWWW01000004">
    <property type="protein sequence ID" value="OZG61010.1"/>
    <property type="molecule type" value="Genomic_DNA"/>
</dbReference>
<dbReference type="Proteomes" id="UP000216871">
    <property type="component" value="Unassembled WGS sequence"/>
</dbReference>
<dbReference type="GO" id="GO:0003677">
    <property type="term" value="F:DNA binding"/>
    <property type="evidence" value="ECO:0007669"/>
    <property type="project" value="InterPro"/>
</dbReference>
<keyword evidence="3" id="KW-1185">Reference proteome</keyword>
<evidence type="ECO:0000313" key="3">
    <source>
        <dbReference type="Proteomes" id="UP000216871"/>
    </source>
</evidence>
<comment type="caution">
    <text evidence="2">The sequence shown here is derived from an EMBL/GenBank/DDBJ whole genome shotgun (WGS) entry which is preliminary data.</text>
</comment>
<dbReference type="PANTHER" id="PTHR40516">
    <property type="entry name" value="ANTITOXIN CHPS-RELATED"/>
    <property type="match status" value="1"/>
</dbReference>
<organism evidence="2 3">
    <name type="scientific">Bifidobacterium myosotis</name>
    <dbReference type="NCBI Taxonomy" id="1630166"/>
    <lineage>
        <taxon>Bacteria</taxon>
        <taxon>Bacillati</taxon>
        <taxon>Actinomycetota</taxon>
        <taxon>Actinomycetes</taxon>
        <taxon>Bifidobacteriales</taxon>
        <taxon>Bifidobacteriaceae</taxon>
        <taxon>Bifidobacterium</taxon>
    </lineage>
</organism>
<dbReference type="PANTHER" id="PTHR40516:SF1">
    <property type="entry name" value="ANTITOXIN CHPS-RELATED"/>
    <property type="match status" value="1"/>
</dbReference>
<feature type="domain" description="SpoVT-AbrB" evidence="1">
    <location>
        <begin position="8"/>
        <end position="53"/>
    </location>
</feature>
<evidence type="ECO:0000313" key="2">
    <source>
        <dbReference type="EMBL" id="OZG61010.1"/>
    </source>
</evidence>